<evidence type="ECO:0000256" key="1">
    <source>
        <dbReference type="SAM" id="Phobius"/>
    </source>
</evidence>
<dbReference type="Proteomes" id="UP000010111">
    <property type="component" value="Chromosome"/>
</dbReference>
<keyword evidence="1" id="KW-0812">Transmembrane</keyword>
<keyword evidence="1" id="KW-0472">Membrane</keyword>
<dbReference type="HOGENOM" id="CLU_3045141_0_0_9"/>
<accession>G0VLC8</accession>
<evidence type="ECO:0000313" key="2">
    <source>
        <dbReference type="EMBL" id="CCC72508.1"/>
    </source>
</evidence>
<evidence type="ECO:0000313" key="3">
    <source>
        <dbReference type="Proteomes" id="UP000010111"/>
    </source>
</evidence>
<protein>
    <submittedName>
        <fullName evidence="2">Uncharacterized protein</fullName>
    </submittedName>
</protein>
<dbReference type="KEGG" id="med:MELS_0285"/>
<proteinExistence type="predicted"/>
<dbReference type="AlphaFoldDB" id="G0VLC8"/>
<organism evidence="2 3">
    <name type="scientific">Megasphaera elsdenii DSM 20460</name>
    <dbReference type="NCBI Taxonomy" id="1064535"/>
    <lineage>
        <taxon>Bacteria</taxon>
        <taxon>Bacillati</taxon>
        <taxon>Bacillota</taxon>
        <taxon>Negativicutes</taxon>
        <taxon>Veillonellales</taxon>
        <taxon>Veillonellaceae</taxon>
        <taxon>Megasphaera</taxon>
    </lineage>
</organism>
<sequence>MNTSFLHHVTEYVFTYFSWGYLYFSAGYFGYDKFHKDDVSMRRLPPFLKTAAAA</sequence>
<keyword evidence="3" id="KW-1185">Reference proteome</keyword>
<keyword evidence="1" id="KW-1133">Transmembrane helix</keyword>
<gene>
    <name evidence="2" type="ORF">MELS_0285</name>
</gene>
<reference evidence="2 3" key="1">
    <citation type="journal article" date="2011" name="J. Bacteriol.">
        <title>Genome Sequence of the Ruminal Bacterium Megasphaera elsdenii.</title>
        <authorList>
            <person name="Marx H."/>
            <person name="Graf A.B."/>
            <person name="Tatto N."/>
            <person name="Thallinger G.G."/>
            <person name="Mattanovich D."/>
            <person name="Sauer M."/>
        </authorList>
    </citation>
    <scope>NUCLEOTIDE SEQUENCE [LARGE SCALE GENOMIC DNA]</scope>
    <source>
        <strain evidence="2 3">DSM 20460</strain>
    </source>
</reference>
<dbReference type="STRING" id="1064535.MELS_0285"/>
<feature type="transmembrane region" description="Helical" evidence="1">
    <location>
        <begin position="12"/>
        <end position="31"/>
    </location>
</feature>
<name>G0VLC8_MEGEL</name>
<dbReference type="EMBL" id="HE576794">
    <property type="protein sequence ID" value="CCC72508.1"/>
    <property type="molecule type" value="Genomic_DNA"/>
</dbReference>